<feature type="compositionally biased region" description="Low complexity" evidence="4">
    <location>
        <begin position="523"/>
        <end position="545"/>
    </location>
</feature>
<dbReference type="EMBL" id="CAWUON010000100">
    <property type="protein sequence ID" value="CAK7272947.1"/>
    <property type="molecule type" value="Genomic_DNA"/>
</dbReference>
<feature type="region of interest" description="Disordered" evidence="4">
    <location>
        <begin position="51"/>
        <end position="78"/>
    </location>
</feature>
<proteinExistence type="inferred from homology"/>
<feature type="region of interest" description="Disordered" evidence="4">
    <location>
        <begin position="573"/>
        <end position="607"/>
    </location>
</feature>
<dbReference type="Proteomes" id="UP001642502">
    <property type="component" value="Unassembled WGS sequence"/>
</dbReference>
<accession>A0ABP0DXM8</accession>
<dbReference type="PANTHER" id="PTHR15157">
    <property type="entry name" value="UV RADIATION RESISTANCE-ASSOCIATED GENE PROTEIN"/>
    <property type="match status" value="1"/>
</dbReference>
<comment type="similarity">
    <text evidence="1">Belongs to the ATG14 family.</text>
</comment>
<dbReference type="Pfam" id="PF10186">
    <property type="entry name" value="ATG14"/>
    <property type="match status" value="1"/>
</dbReference>
<comment type="caution">
    <text evidence="5">The sequence shown here is derived from an EMBL/GenBank/DDBJ whole genome shotgun (WGS) entry which is preliminary data.</text>
</comment>
<sequence>MSCEVCGRLYHSQRLPFLCAVDARNQLYETRIAHAVVLLQNEQLEAQVNSGLVTGPGVGGDNASTKESQPSPKRQAEAFEAERQNALDHTQDVVARAERLRIEMAATRAELERLKETLQQRRLGLAAANNGTVARRARLQADAERSIAMTRFKWNQNHEAMATSRAFLCMEASKLYGLRRLKKGKSVRYELGGLEVVDPYNLNNLPPEVVSTSLAHVAHILMLACHYLSIRLPAEITLPHRDYPQPTIFSLPSSFKHGNVPFPGTAGLQHNMNTPFPTKSSALPANSRNLTLTPSRARPLYLEKPLYVLAKDDRLGHTMFLEGIGLLAYNIAWACCSQGVPVKASYEDMFSIGRNLYNLLIGNRLLNHAARRAFPTAAVMSPSSMPRGTTGNTQNASSGNNSEEGSGADGRAPKPASIGHFSHGTAHTYLSDKTVQSFRIIEPSRLADRLKAKLSSDSTMPDWEVLEDDAWAVDDEDDNKMEDGVMKRVVISPPAAAPEDRANDNGALATSGNGGGSSVRTNRSAARGAPSGASSGAARKASGGVVVGSRVPEQRLYGVESVATVFAAMDDTVANMDPESRRPSISAPTDRAKGSGTNGWTKLRKRP</sequence>
<evidence type="ECO:0000256" key="4">
    <source>
        <dbReference type="SAM" id="MobiDB-lite"/>
    </source>
</evidence>
<dbReference type="PANTHER" id="PTHR15157:SF13">
    <property type="entry name" value="AUTOPHAGY-RELATED PROTEIN 14"/>
    <property type="match status" value="1"/>
</dbReference>
<feature type="region of interest" description="Disordered" evidence="4">
    <location>
        <begin position="494"/>
        <end position="545"/>
    </location>
</feature>
<evidence type="ECO:0000256" key="1">
    <source>
        <dbReference type="ARBA" id="ARBA00009574"/>
    </source>
</evidence>
<feature type="compositionally biased region" description="Low complexity" evidence="4">
    <location>
        <begin position="395"/>
        <end position="405"/>
    </location>
</feature>
<keyword evidence="3" id="KW-0175">Coiled coil</keyword>
<evidence type="ECO:0000313" key="6">
    <source>
        <dbReference type="Proteomes" id="UP001642502"/>
    </source>
</evidence>
<evidence type="ECO:0000313" key="5">
    <source>
        <dbReference type="EMBL" id="CAK7272947.1"/>
    </source>
</evidence>
<feature type="compositionally biased region" description="Polar residues" evidence="4">
    <location>
        <begin position="62"/>
        <end position="72"/>
    </location>
</feature>
<dbReference type="InterPro" id="IPR018791">
    <property type="entry name" value="UV_resistance/autophagy_Atg14"/>
</dbReference>
<feature type="compositionally biased region" description="Polar residues" evidence="4">
    <location>
        <begin position="381"/>
        <end position="394"/>
    </location>
</feature>
<feature type="region of interest" description="Disordered" evidence="4">
    <location>
        <begin position="379"/>
        <end position="423"/>
    </location>
</feature>
<keyword evidence="6" id="KW-1185">Reference proteome</keyword>
<protein>
    <recommendedName>
        <fullName evidence="2">Autophagy-related protein 14</fullName>
    </recommendedName>
</protein>
<evidence type="ECO:0000256" key="3">
    <source>
        <dbReference type="ARBA" id="ARBA00023054"/>
    </source>
</evidence>
<name>A0ABP0DXM8_9PEZI</name>
<evidence type="ECO:0000256" key="2">
    <source>
        <dbReference type="ARBA" id="ARBA00013807"/>
    </source>
</evidence>
<gene>
    <name evidence="5" type="ORF">SEPCBS119000_005393</name>
</gene>
<organism evidence="5 6">
    <name type="scientific">Sporothrix epigloea</name>
    <dbReference type="NCBI Taxonomy" id="1892477"/>
    <lineage>
        <taxon>Eukaryota</taxon>
        <taxon>Fungi</taxon>
        <taxon>Dikarya</taxon>
        <taxon>Ascomycota</taxon>
        <taxon>Pezizomycotina</taxon>
        <taxon>Sordariomycetes</taxon>
        <taxon>Sordariomycetidae</taxon>
        <taxon>Ophiostomatales</taxon>
        <taxon>Ophiostomataceae</taxon>
        <taxon>Sporothrix</taxon>
    </lineage>
</organism>
<reference evidence="5 6" key="1">
    <citation type="submission" date="2024-01" db="EMBL/GenBank/DDBJ databases">
        <authorList>
            <person name="Allen C."/>
            <person name="Tagirdzhanova G."/>
        </authorList>
    </citation>
    <scope>NUCLEOTIDE SEQUENCE [LARGE SCALE GENOMIC DNA]</scope>
    <source>
        <strain evidence="5 6">CBS 119000</strain>
    </source>
</reference>